<dbReference type="Proteomes" id="UP001434737">
    <property type="component" value="Chromosome"/>
</dbReference>
<keyword evidence="3" id="KW-1133">Transmembrane helix</keyword>
<dbReference type="Pfam" id="PF00939">
    <property type="entry name" value="Na_sulph_symp"/>
    <property type="match status" value="1"/>
</dbReference>
<keyword evidence="4" id="KW-0472">Membrane</keyword>
<protein>
    <submittedName>
        <fullName evidence="5">Anion permease</fullName>
    </submittedName>
</protein>
<evidence type="ECO:0000256" key="2">
    <source>
        <dbReference type="ARBA" id="ARBA00022692"/>
    </source>
</evidence>
<sequence>MAVWLIFTAFTIGLGFVKTGLGKCISLYRVKTWQINSRIRL</sequence>
<accession>A0ABZ3F5Z7</accession>
<dbReference type="EMBL" id="CP145316">
    <property type="protein sequence ID" value="XAM17825.1"/>
    <property type="molecule type" value="Genomic_DNA"/>
</dbReference>
<gene>
    <name evidence="5" type="ORF">V3I05_09055</name>
</gene>
<evidence type="ECO:0000313" key="5">
    <source>
        <dbReference type="EMBL" id="XAM17825.1"/>
    </source>
</evidence>
<evidence type="ECO:0000256" key="4">
    <source>
        <dbReference type="ARBA" id="ARBA00023136"/>
    </source>
</evidence>
<reference evidence="5 6" key="1">
    <citation type="submission" date="2024-02" db="EMBL/GenBank/DDBJ databases">
        <title>Genome and pathogenicity analysis of Helicobacter mastomyrinus isolated from mice.</title>
        <authorList>
            <person name="Zhu L."/>
        </authorList>
    </citation>
    <scope>NUCLEOTIDE SEQUENCE [LARGE SCALE GENOMIC DNA]</scope>
    <source>
        <strain evidence="5 6">Hm-17</strain>
    </source>
</reference>
<proteinExistence type="predicted"/>
<name>A0ABZ3F5Z7_9HELI</name>
<keyword evidence="6" id="KW-1185">Reference proteome</keyword>
<dbReference type="InterPro" id="IPR001898">
    <property type="entry name" value="SLC13A/DASS"/>
</dbReference>
<dbReference type="RefSeq" id="WP_300450771.1">
    <property type="nucleotide sequence ID" value="NZ_CP145316.1"/>
</dbReference>
<organism evidence="5 6">
    <name type="scientific">Helicobacter mastomyrinus</name>
    <dbReference type="NCBI Taxonomy" id="287948"/>
    <lineage>
        <taxon>Bacteria</taxon>
        <taxon>Pseudomonadati</taxon>
        <taxon>Campylobacterota</taxon>
        <taxon>Epsilonproteobacteria</taxon>
        <taxon>Campylobacterales</taxon>
        <taxon>Helicobacteraceae</taxon>
        <taxon>Helicobacter</taxon>
    </lineage>
</organism>
<comment type="subcellular location">
    <subcellularLocation>
        <location evidence="1">Membrane</location>
        <topology evidence="1">Multi-pass membrane protein</topology>
    </subcellularLocation>
</comment>
<evidence type="ECO:0000256" key="3">
    <source>
        <dbReference type="ARBA" id="ARBA00022989"/>
    </source>
</evidence>
<evidence type="ECO:0000313" key="6">
    <source>
        <dbReference type="Proteomes" id="UP001434737"/>
    </source>
</evidence>
<evidence type="ECO:0000256" key="1">
    <source>
        <dbReference type="ARBA" id="ARBA00004141"/>
    </source>
</evidence>
<keyword evidence="2" id="KW-0812">Transmembrane</keyword>